<feature type="domain" description="Peptidase S33 tripeptidyl aminopeptidase-like C-terminal" evidence="4">
    <location>
        <begin position="418"/>
        <end position="505"/>
    </location>
</feature>
<dbReference type="PANTHER" id="PTHR43248">
    <property type="entry name" value="2-SUCCINYL-6-HYDROXY-2,4-CYCLOHEXADIENE-1-CARBOXYLATE SYNTHASE"/>
    <property type="match status" value="1"/>
</dbReference>
<sequence>MLMVPIIPIKDYQKLVEMNGDAGGGLVQATFGLASRFQYLPSTATPNIQCANFTVPLDWNNRHEGTITLGLNKLPASDPENRIGSVIYTPSGPGGVATQSIESAAAAEALGLQVFTSGVRKHFDLIGLDPRGVGKSTPVRCNATLYNERVSIFPTDASSFEKLVEHNKALGKSCLEMTGHLLAHIDTVSVARDMEAVRVALNDGKLNFLGESYGSQIGATYAEMYPHSIRAMALDGIVDHTQDKTSSLVGETWTYENELTRFAEWCANTTPCALQSVDVLALFDNLTTTASKTPIPAPGCVKSGLCRADVNGEELRLNVQSQLTIKDSPKLAALDYSLWADLATALLLASRANATALSTTIAVSDPDAQFPSLAVGCLDWLRPSTLADLTYKAALTRLIAPHTRGHTQSYLYQSAYIGWPIPVTNPQQYLRFSGNGTSIPILLAQSLHDPETSYIWANSVYEQIPGAVLVTRGGDGHTSYILGGETARAMDEYLVDGVLPERGTVFET</sequence>
<dbReference type="Gene3D" id="3.40.50.1820">
    <property type="entry name" value="alpha/beta hydrolase"/>
    <property type="match status" value="1"/>
</dbReference>
<dbReference type="SUPFAM" id="SSF53474">
    <property type="entry name" value="alpha/beta-Hydrolases"/>
    <property type="match status" value="1"/>
</dbReference>
<dbReference type="InterPro" id="IPR000073">
    <property type="entry name" value="AB_hydrolase_1"/>
</dbReference>
<dbReference type="InterPro" id="IPR051601">
    <property type="entry name" value="Serine_prot/Carboxylest_S33"/>
</dbReference>
<evidence type="ECO:0000256" key="1">
    <source>
        <dbReference type="ARBA" id="ARBA00010088"/>
    </source>
</evidence>
<keyword evidence="2" id="KW-0378">Hydrolase</keyword>
<dbReference type="Pfam" id="PF08386">
    <property type="entry name" value="Abhydrolase_4"/>
    <property type="match status" value="1"/>
</dbReference>
<dbReference type="AlphaFoldDB" id="A0A9P4HNQ7"/>
<dbReference type="InterPro" id="IPR013595">
    <property type="entry name" value="Pept_S33_TAP-like_C"/>
</dbReference>
<evidence type="ECO:0000256" key="2">
    <source>
        <dbReference type="ARBA" id="ARBA00022801"/>
    </source>
</evidence>
<dbReference type="PANTHER" id="PTHR43248:SF30">
    <property type="entry name" value="AB HYDROLASE-1 DOMAIN-CONTAINING PROTEIN"/>
    <property type="match status" value="1"/>
</dbReference>
<comment type="caution">
    <text evidence="5">The sequence shown here is derived from an EMBL/GenBank/DDBJ whole genome shotgun (WGS) entry which is preliminary data.</text>
</comment>
<gene>
    <name evidence="5" type="ORF">K490DRAFT_69603</name>
</gene>
<comment type="similarity">
    <text evidence="1">Belongs to the peptidase S33 family.</text>
</comment>
<keyword evidence="6" id="KW-1185">Reference proteome</keyword>
<evidence type="ECO:0000313" key="5">
    <source>
        <dbReference type="EMBL" id="KAF2083651.1"/>
    </source>
</evidence>
<name>A0A9P4HNQ7_9PEZI</name>
<reference evidence="5" key="1">
    <citation type="journal article" date="2020" name="Stud. Mycol.">
        <title>101 Dothideomycetes genomes: a test case for predicting lifestyles and emergence of pathogens.</title>
        <authorList>
            <person name="Haridas S."/>
            <person name="Albert R."/>
            <person name="Binder M."/>
            <person name="Bloem J."/>
            <person name="Labutti K."/>
            <person name="Salamov A."/>
            <person name="Andreopoulos B."/>
            <person name="Baker S."/>
            <person name="Barry K."/>
            <person name="Bills G."/>
            <person name="Bluhm B."/>
            <person name="Cannon C."/>
            <person name="Castanera R."/>
            <person name="Culley D."/>
            <person name="Daum C."/>
            <person name="Ezra D."/>
            <person name="Gonzalez J."/>
            <person name="Henrissat B."/>
            <person name="Kuo A."/>
            <person name="Liang C."/>
            <person name="Lipzen A."/>
            <person name="Lutzoni F."/>
            <person name="Magnuson J."/>
            <person name="Mondo S."/>
            <person name="Nolan M."/>
            <person name="Ohm R."/>
            <person name="Pangilinan J."/>
            <person name="Park H.-J."/>
            <person name="Ramirez L."/>
            <person name="Alfaro M."/>
            <person name="Sun H."/>
            <person name="Tritt A."/>
            <person name="Yoshinaga Y."/>
            <person name="Zwiers L.-H."/>
            <person name="Turgeon B."/>
            <person name="Goodwin S."/>
            <person name="Spatafora J."/>
            <person name="Crous P."/>
            <person name="Grigoriev I."/>
        </authorList>
    </citation>
    <scope>NUCLEOTIDE SEQUENCE</scope>
    <source>
        <strain evidence="5">CBS 121410</strain>
    </source>
</reference>
<dbReference type="Pfam" id="PF00561">
    <property type="entry name" value="Abhydrolase_1"/>
    <property type="match status" value="1"/>
</dbReference>
<dbReference type="OrthoDB" id="425534at2759"/>
<dbReference type="GO" id="GO:0016787">
    <property type="term" value="F:hydrolase activity"/>
    <property type="evidence" value="ECO:0007669"/>
    <property type="project" value="UniProtKB-KW"/>
</dbReference>
<accession>A0A9P4HNQ7</accession>
<proteinExistence type="inferred from homology"/>
<feature type="domain" description="AB hydrolase-1" evidence="3">
    <location>
        <begin position="120"/>
        <end position="245"/>
    </location>
</feature>
<dbReference type="Proteomes" id="UP000799776">
    <property type="component" value="Unassembled WGS sequence"/>
</dbReference>
<evidence type="ECO:0000259" key="4">
    <source>
        <dbReference type="Pfam" id="PF08386"/>
    </source>
</evidence>
<evidence type="ECO:0000259" key="3">
    <source>
        <dbReference type="Pfam" id="PF00561"/>
    </source>
</evidence>
<evidence type="ECO:0000313" key="6">
    <source>
        <dbReference type="Proteomes" id="UP000799776"/>
    </source>
</evidence>
<dbReference type="InterPro" id="IPR029058">
    <property type="entry name" value="AB_hydrolase_fold"/>
</dbReference>
<protein>
    <submittedName>
        <fullName evidence="5">Alpha/beta-hydrolase</fullName>
    </submittedName>
</protein>
<dbReference type="EMBL" id="ML978766">
    <property type="protein sequence ID" value="KAF2083651.1"/>
    <property type="molecule type" value="Genomic_DNA"/>
</dbReference>
<organism evidence="5 6">
    <name type="scientific">Saccharata proteae CBS 121410</name>
    <dbReference type="NCBI Taxonomy" id="1314787"/>
    <lineage>
        <taxon>Eukaryota</taxon>
        <taxon>Fungi</taxon>
        <taxon>Dikarya</taxon>
        <taxon>Ascomycota</taxon>
        <taxon>Pezizomycotina</taxon>
        <taxon>Dothideomycetes</taxon>
        <taxon>Dothideomycetes incertae sedis</taxon>
        <taxon>Botryosphaeriales</taxon>
        <taxon>Saccharataceae</taxon>
        <taxon>Saccharata</taxon>
    </lineage>
</organism>